<reference evidence="7 8" key="2">
    <citation type="submission" date="2023-11" db="UniProtKB">
        <authorList>
            <consortium name="WormBaseParasite"/>
        </authorList>
    </citation>
    <scope>IDENTIFICATION</scope>
</reference>
<protein>
    <recommendedName>
        <fullName evidence="2">Leucine-rich repeat-containing protein 51</fullName>
    </recommendedName>
</protein>
<dbReference type="PANTHER" id="PTHR46545:SF1">
    <property type="entry name" value="LEUCINE-RICH REPEAT-CONTAINING PROTEIN 51"/>
    <property type="match status" value="1"/>
</dbReference>
<dbReference type="GO" id="GO:0005737">
    <property type="term" value="C:cytoplasm"/>
    <property type="evidence" value="ECO:0007669"/>
    <property type="project" value="UniProtKB-SubCell"/>
</dbReference>
<dbReference type="AlphaFoldDB" id="A0AA85FJJ6"/>
<name>A0AA85FJJ6_9TREM</name>
<sequence length="143" mass="16205">MIPSINSVIKKDIDGKWISQTLKLNNNQIEDISTLPIVVYELLGDTSNLTWLDLSCNNIPSIPNVNCSLFLLSILAQSFSSLKRLKIIYMHGNKIATFQEVIKLRQLPKLTKLTLHGNPIEKEKVILYVSSQRQPVITVVPFF</sequence>
<accession>A0AA85FJJ6</accession>
<comment type="subcellular location">
    <subcellularLocation>
        <location evidence="1">Cytoplasm</location>
    </subcellularLocation>
</comment>
<dbReference type="Pfam" id="PF00560">
    <property type="entry name" value="LRR_1"/>
    <property type="match status" value="1"/>
</dbReference>
<evidence type="ECO:0000256" key="5">
    <source>
        <dbReference type="ARBA" id="ARBA00022737"/>
    </source>
</evidence>
<evidence type="ECO:0000313" key="6">
    <source>
        <dbReference type="Proteomes" id="UP000050792"/>
    </source>
</evidence>
<evidence type="ECO:0000256" key="4">
    <source>
        <dbReference type="ARBA" id="ARBA00022614"/>
    </source>
</evidence>
<evidence type="ECO:0000256" key="1">
    <source>
        <dbReference type="ARBA" id="ARBA00004496"/>
    </source>
</evidence>
<keyword evidence="6" id="KW-1185">Reference proteome</keyword>
<keyword evidence="5" id="KW-0677">Repeat</keyword>
<evidence type="ECO:0000313" key="8">
    <source>
        <dbReference type="WBParaSite" id="SRDH1_53510.2"/>
    </source>
</evidence>
<dbReference type="InterPro" id="IPR001611">
    <property type="entry name" value="Leu-rich_rpt"/>
</dbReference>
<reference evidence="6" key="1">
    <citation type="submission" date="2022-06" db="EMBL/GenBank/DDBJ databases">
        <authorList>
            <person name="Berger JAMES D."/>
            <person name="Berger JAMES D."/>
        </authorList>
    </citation>
    <scope>NUCLEOTIDE SEQUENCE [LARGE SCALE GENOMIC DNA]</scope>
</reference>
<keyword evidence="4" id="KW-0433">Leucine-rich repeat</keyword>
<evidence type="ECO:0000256" key="2">
    <source>
        <dbReference type="ARBA" id="ARBA00014223"/>
    </source>
</evidence>
<dbReference type="SUPFAM" id="SSF52075">
    <property type="entry name" value="Outer arm dynein light chain 1"/>
    <property type="match status" value="1"/>
</dbReference>
<dbReference type="Proteomes" id="UP000050792">
    <property type="component" value="Unassembled WGS sequence"/>
</dbReference>
<proteinExistence type="predicted"/>
<dbReference type="Gene3D" id="3.80.10.10">
    <property type="entry name" value="Ribonuclease Inhibitor"/>
    <property type="match status" value="1"/>
</dbReference>
<evidence type="ECO:0000256" key="3">
    <source>
        <dbReference type="ARBA" id="ARBA00022490"/>
    </source>
</evidence>
<dbReference type="InterPro" id="IPR032675">
    <property type="entry name" value="LRR_dom_sf"/>
</dbReference>
<dbReference type="WBParaSite" id="SRDH1_53510.1">
    <property type="protein sequence ID" value="SRDH1_53510.1"/>
    <property type="gene ID" value="SRDH1_53510"/>
</dbReference>
<dbReference type="PROSITE" id="PS51450">
    <property type="entry name" value="LRR"/>
    <property type="match status" value="1"/>
</dbReference>
<evidence type="ECO:0000313" key="7">
    <source>
        <dbReference type="WBParaSite" id="SRDH1_53510.1"/>
    </source>
</evidence>
<keyword evidence="3" id="KW-0963">Cytoplasm</keyword>
<dbReference type="WBParaSite" id="SRDH1_53510.2">
    <property type="protein sequence ID" value="SRDH1_53510.2"/>
    <property type="gene ID" value="SRDH1_53510"/>
</dbReference>
<organism evidence="6 8">
    <name type="scientific">Schistosoma rodhaini</name>
    <dbReference type="NCBI Taxonomy" id="6188"/>
    <lineage>
        <taxon>Eukaryota</taxon>
        <taxon>Metazoa</taxon>
        <taxon>Spiralia</taxon>
        <taxon>Lophotrochozoa</taxon>
        <taxon>Platyhelminthes</taxon>
        <taxon>Trematoda</taxon>
        <taxon>Digenea</taxon>
        <taxon>Strigeidida</taxon>
        <taxon>Schistosomatoidea</taxon>
        <taxon>Schistosomatidae</taxon>
        <taxon>Schistosoma</taxon>
    </lineage>
</organism>
<dbReference type="PANTHER" id="PTHR46545">
    <property type="entry name" value="LEUCINE-RICH REPEAT-CONTAINING PROTEIN 51"/>
    <property type="match status" value="1"/>
</dbReference>